<comment type="caution">
    <text evidence="1">The sequence shown here is derived from an EMBL/GenBank/DDBJ whole genome shotgun (WGS) entry which is preliminary data.</text>
</comment>
<protein>
    <submittedName>
        <fullName evidence="1">Peroxiredoxin-2</fullName>
    </submittedName>
</protein>
<dbReference type="EMBL" id="CM037616">
    <property type="protein sequence ID" value="KAH7992727.1"/>
    <property type="molecule type" value="Genomic_DNA"/>
</dbReference>
<dbReference type="Proteomes" id="UP000827872">
    <property type="component" value="Linkage Group LG03"/>
</dbReference>
<evidence type="ECO:0000313" key="1">
    <source>
        <dbReference type="EMBL" id="KAH7992727.1"/>
    </source>
</evidence>
<keyword evidence="2" id="KW-1185">Reference proteome</keyword>
<sequence>MYVEVDILQLKLKVFAPHPRGPTGERRQPAHVLPVRAVRPALRAAPAHPSPAHSQAAAYKARRRRILPAPRLLSEEGSPHTGPLLGPTRTTPEKMSSGNAHIGKPAPDFTATAVVNGAFKELKLSDYKGKYLVFFFYPLDFTFVCPTEITTFSDRVEEFRKINCEVVAASVDSHFTHLAWISTPRKEGGLGPTGIPLVADINHSIAKDYGVLKEDDGIAYRGLFIIDDKGIVRQITVNDLPVGRSVDETLRLVQAFQFTDQHGEVCPAGWQPGGDTIKPTVKDSKEYFAKQQ</sequence>
<reference evidence="1" key="1">
    <citation type="submission" date="2021-08" db="EMBL/GenBank/DDBJ databases">
        <title>The first chromosome-level gecko genome reveals the dynamic sex chromosomes of Neotropical dwarf geckos (Sphaerodactylidae: Sphaerodactylus).</title>
        <authorList>
            <person name="Pinto B.J."/>
            <person name="Keating S.E."/>
            <person name="Gamble T."/>
        </authorList>
    </citation>
    <scope>NUCLEOTIDE SEQUENCE</scope>
    <source>
        <strain evidence="1">TG3544</strain>
    </source>
</reference>
<proteinExistence type="predicted"/>
<gene>
    <name evidence="1" type="primary">PRDX2</name>
    <name evidence="1" type="ORF">K3G42_026857</name>
</gene>
<organism evidence="1 2">
    <name type="scientific">Sphaerodactylus townsendi</name>
    <dbReference type="NCBI Taxonomy" id="933632"/>
    <lineage>
        <taxon>Eukaryota</taxon>
        <taxon>Metazoa</taxon>
        <taxon>Chordata</taxon>
        <taxon>Craniata</taxon>
        <taxon>Vertebrata</taxon>
        <taxon>Euteleostomi</taxon>
        <taxon>Lepidosauria</taxon>
        <taxon>Squamata</taxon>
        <taxon>Bifurcata</taxon>
        <taxon>Gekkota</taxon>
        <taxon>Sphaerodactylidae</taxon>
        <taxon>Sphaerodactylus</taxon>
    </lineage>
</organism>
<evidence type="ECO:0000313" key="2">
    <source>
        <dbReference type="Proteomes" id="UP000827872"/>
    </source>
</evidence>
<name>A0ACB8EJB7_9SAUR</name>
<accession>A0ACB8EJB7</accession>